<dbReference type="GeneID" id="18874247"/>
<protein>
    <recommendedName>
        <fullName evidence="5">C2H2-type domain-containing protein</fullName>
    </recommendedName>
</protein>
<dbReference type="SMART" id="SM00355">
    <property type="entry name" value="ZnF_C2H2"/>
    <property type="match status" value="2"/>
</dbReference>
<dbReference type="AlphaFoldDB" id="G3AR15"/>
<dbReference type="KEGG" id="spaa:SPAPADRAFT_62287"/>
<dbReference type="GO" id="GO:0000978">
    <property type="term" value="F:RNA polymerase II cis-regulatory region sequence-specific DNA binding"/>
    <property type="evidence" value="ECO:0007669"/>
    <property type="project" value="TreeGrafter"/>
</dbReference>
<keyword evidence="3" id="KW-0862">Zinc</keyword>
<dbReference type="PROSITE" id="PS50157">
    <property type="entry name" value="ZINC_FINGER_C2H2_2"/>
    <property type="match status" value="3"/>
</dbReference>
<evidence type="ECO:0000259" key="5">
    <source>
        <dbReference type="PROSITE" id="PS50157"/>
    </source>
</evidence>
<evidence type="ECO:0000313" key="6">
    <source>
        <dbReference type="EMBL" id="EGW31676.1"/>
    </source>
</evidence>
<dbReference type="EMBL" id="GL996503">
    <property type="protein sequence ID" value="EGW31676.1"/>
    <property type="molecule type" value="Genomic_DNA"/>
</dbReference>
<dbReference type="STRING" id="619300.G3AR15"/>
<feature type="domain" description="C2H2-type" evidence="5">
    <location>
        <begin position="327"/>
        <end position="356"/>
    </location>
</feature>
<sequence length="418" mass="46844">MTPYQNDKILGDDLEHTVIRTEPDESTAAKILSQDEIAYFLSEITHSELSRFPDLLTNKSLTPAPIPPQSPRKLNPLQLDNLSYSPSLASASSKKTSYSSFAPTPNASYAYNSISPVPMVPAESLMTNSSQYLDDPKELDIESLLQMIEQDEPVVSTSTVKSTIPEIEEETLEDFPQVNLDDDSILTRTVSIGSANLDFGNYSDLDQLLQIKSDPTSALMSRVTSYDYTGTSYGSFSTSPMPKVARRVSCPTALRPSIITHEYSSPTPPVYMSNDRILSMTLPKKTTPRITKRHSEVFICPVCGNTLSRAANLKQHCLSVHGEERPYPCRYPDCDWRFSRPNDRTRHENQHSGVKKFICHGVLPNGKIFGCGKGFKRSDGLGRHFRTETGKKCIQPLVEFQESNRRNRFDRPDDSDIF</sequence>
<proteinExistence type="predicted"/>
<dbReference type="SUPFAM" id="SSF57667">
    <property type="entry name" value="beta-beta-alpha zinc fingers"/>
    <property type="match status" value="2"/>
</dbReference>
<dbReference type="HOGENOM" id="CLU_657498_0_0_1"/>
<dbReference type="Proteomes" id="UP000000709">
    <property type="component" value="Unassembled WGS sequence"/>
</dbReference>
<dbReference type="InParanoid" id="G3AR15"/>
<evidence type="ECO:0000313" key="7">
    <source>
        <dbReference type="Proteomes" id="UP000000709"/>
    </source>
</evidence>
<keyword evidence="7" id="KW-1185">Reference proteome</keyword>
<dbReference type="InterPro" id="IPR036236">
    <property type="entry name" value="Znf_C2H2_sf"/>
</dbReference>
<dbReference type="PANTHER" id="PTHR23235">
    <property type="entry name" value="KRUEPPEL-LIKE TRANSCRIPTION FACTOR"/>
    <property type="match status" value="1"/>
</dbReference>
<feature type="domain" description="C2H2-type" evidence="5">
    <location>
        <begin position="298"/>
        <end position="326"/>
    </location>
</feature>
<dbReference type="RefSeq" id="XP_007376454.1">
    <property type="nucleotide sequence ID" value="XM_007376392.1"/>
</dbReference>
<dbReference type="Gene3D" id="3.30.160.60">
    <property type="entry name" value="Classic Zinc Finger"/>
    <property type="match status" value="3"/>
</dbReference>
<dbReference type="eggNOG" id="KOG1721">
    <property type="taxonomic scope" value="Eukaryota"/>
</dbReference>
<dbReference type="GO" id="GO:0008270">
    <property type="term" value="F:zinc ion binding"/>
    <property type="evidence" value="ECO:0007669"/>
    <property type="project" value="UniProtKB-KW"/>
</dbReference>
<keyword evidence="2 4" id="KW-0863">Zinc-finger</keyword>
<accession>G3AR15</accession>
<evidence type="ECO:0000256" key="2">
    <source>
        <dbReference type="ARBA" id="ARBA00022771"/>
    </source>
</evidence>
<name>G3AR15_SPAPN</name>
<dbReference type="OrthoDB" id="3437960at2759"/>
<dbReference type="PANTHER" id="PTHR23235:SF120">
    <property type="entry name" value="KRUPPEL-LIKE FACTOR 15"/>
    <property type="match status" value="1"/>
</dbReference>
<gene>
    <name evidence="6" type="ORF">SPAPADRAFT_62287</name>
</gene>
<dbReference type="PROSITE" id="PS00028">
    <property type="entry name" value="ZINC_FINGER_C2H2_1"/>
    <property type="match status" value="2"/>
</dbReference>
<evidence type="ECO:0000256" key="1">
    <source>
        <dbReference type="ARBA" id="ARBA00022723"/>
    </source>
</evidence>
<dbReference type="GO" id="GO:0000981">
    <property type="term" value="F:DNA-binding transcription factor activity, RNA polymerase II-specific"/>
    <property type="evidence" value="ECO:0007669"/>
    <property type="project" value="TreeGrafter"/>
</dbReference>
<evidence type="ECO:0000256" key="4">
    <source>
        <dbReference type="PROSITE-ProRule" id="PRU00042"/>
    </source>
</evidence>
<reference evidence="6 7" key="1">
    <citation type="journal article" date="2011" name="Proc. Natl. Acad. Sci. U.S.A.">
        <title>Comparative genomics of xylose-fermenting fungi for enhanced biofuel production.</title>
        <authorList>
            <person name="Wohlbach D.J."/>
            <person name="Kuo A."/>
            <person name="Sato T.K."/>
            <person name="Potts K.M."/>
            <person name="Salamov A.A."/>
            <person name="LaButti K.M."/>
            <person name="Sun H."/>
            <person name="Clum A."/>
            <person name="Pangilinan J.L."/>
            <person name="Lindquist E.A."/>
            <person name="Lucas S."/>
            <person name="Lapidus A."/>
            <person name="Jin M."/>
            <person name="Gunawan C."/>
            <person name="Balan V."/>
            <person name="Dale B.E."/>
            <person name="Jeffries T.W."/>
            <person name="Zinkel R."/>
            <person name="Barry K.W."/>
            <person name="Grigoriev I.V."/>
            <person name="Gasch A.P."/>
        </authorList>
    </citation>
    <scope>NUCLEOTIDE SEQUENCE [LARGE SCALE GENOMIC DNA]</scope>
    <source>
        <strain evidence="7">NRRL Y-27907 / 11-Y1</strain>
    </source>
</reference>
<dbReference type="InterPro" id="IPR013087">
    <property type="entry name" value="Znf_C2H2_type"/>
</dbReference>
<keyword evidence="1" id="KW-0479">Metal-binding</keyword>
<organism evidence="7">
    <name type="scientific">Spathaspora passalidarum (strain NRRL Y-27907 / 11-Y1)</name>
    <dbReference type="NCBI Taxonomy" id="619300"/>
    <lineage>
        <taxon>Eukaryota</taxon>
        <taxon>Fungi</taxon>
        <taxon>Dikarya</taxon>
        <taxon>Ascomycota</taxon>
        <taxon>Saccharomycotina</taxon>
        <taxon>Pichiomycetes</taxon>
        <taxon>Debaryomycetaceae</taxon>
        <taxon>Spathaspora</taxon>
    </lineage>
</organism>
<evidence type="ECO:0000256" key="3">
    <source>
        <dbReference type="ARBA" id="ARBA00022833"/>
    </source>
</evidence>
<feature type="domain" description="C2H2-type" evidence="5">
    <location>
        <begin position="357"/>
        <end position="393"/>
    </location>
</feature>